<organism evidence="1">
    <name type="scientific">marine sediment metagenome</name>
    <dbReference type="NCBI Taxonomy" id="412755"/>
    <lineage>
        <taxon>unclassified sequences</taxon>
        <taxon>metagenomes</taxon>
        <taxon>ecological metagenomes</taxon>
    </lineage>
</organism>
<name>A0A0F9TKC5_9ZZZZ</name>
<evidence type="ECO:0000313" key="1">
    <source>
        <dbReference type="EMBL" id="KKN49506.1"/>
    </source>
</evidence>
<accession>A0A0F9TKC5</accession>
<sequence length="100" mass="11539">MNLPEEFREIEKQANRGKRKNCNVIFGSKTIREILTALSDARDALHKKDCEIGDLLKEKKRLREENTRLIDCNPFCVEGCDDCETKKADEAELERLRGEG</sequence>
<reference evidence="1" key="1">
    <citation type="journal article" date="2015" name="Nature">
        <title>Complex archaea that bridge the gap between prokaryotes and eukaryotes.</title>
        <authorList>
            <person name="Spang A."/>
            <person name="Saw J.H."/>
            <person name="Jorgensen S.L."/>
            <person name="Zaremba-Niedzwiedzka K."/>
            <person name="Martijn J."/>
            <person name="Lind A.E."/>
            <person name="van Eijk R."/>
            <person name="Schleper C."/>
            <person name="Guy L."/>
            <person name="Ettema T.J."/>
        </authorList>
    </citation>
    <scope>NUCLEOTIDE SEQUENCE</scope>
</reference>
<comment type="caution">
    <text evidence="1">The sequence shown here is derived from an EMBL/GenBank/DDBJ whole genome shotgun (WGS) entry which is preliminary data.</text>
</comment>
<protein>
    <submittedName>
        <fullName evidence="1">Uncharacterized protein</fullName>
    </submittedName>
</protein>
<dbReference type="AlphaFoldDB" id="A0A0F9TKC5"/>
<proteinExistence type="predicted"/>
<dbReference type="EMBL" id="LAZR01001165">
    <property type="protein sequence ID" value="KKN49506.1"/>
    <property type="molecule type" value="Genomic_DNA"/>
</dbReference>
<gene>
    <name evidence="1" type="ORF">LCGC14_0642130</name>
</gene>